<proteinExistence type="predicted"/>
<gene>
    <name evidence="2" type="ORF">EVAR_83238_1</name>
</gene>
<feature type="region of interest" description="Disordered" evidence="1">
    <location>
        <begin position="186"/>
        <end position="212"/>
    </location>
</feature>
<evidence type="ECO:0000256" key="1">
    <source>
        <dbReference type="SAM" id="MobiDB-lite"/>
    </source>
</evidence>
<dbReference type="Proteomes" id="UP000299102">
    <property type="component" value="Unassembled WGS sequence"/>
</dbReference>
<keyword evidence="3" id="KW-1185">Reference proteome</keyword>
<name>A0A4C1Y314_EUMVA</name>
<dbReference type="AlphaFoldDB" id="A0A4C1Y314"/>
<accession>A0A4C1Y314</accession>
<sequence length="343" mass="38762">MRYPWQQFRANRKNFLHKLQCCARGRPIIVEWERDARHSAGLSLVRQADTKTIHYFPWPFRPYGYSGRIADAPRYTDNLVPRLFMLLTDTGTGGAWFWPTPFKPSAVHSYTWHEERINSADTPSERRHAASASPTDVVMPTADRTSEGPSDPGAAGAAGPRARRRERTRHFPRNVVAVGLHEVQWSREVGRRPPRRPPPPPAAPPPRCGQPFSICTSNNENVTGPAKAIARYDCCTRVRRRTRQAVRRRRRPCVMRARRGEARGARGAREMRPIKTCAQLSQERHLYFESPSPNHDVAAVGGTPSAACQVSQAYSRHLVIEVRCSAYKLRASNPSPSPRQKPP</sequence>
<feature type="compositionally biased region" description="Basic and acidic residues" evidence="1">
    <location>
        <begin position="118"/>
        <end position="128"/>
    </location>
</feature>
<organism evidence="2 3">
    <name type="scientific">Eumeta variegata</name>
    <name type="common">Bagworm moth</name>
    <name type="synonym">Eumeta japonica</name>
    <dbReference type="NCBI Taxonomy" id="151549"/>
    <lineage>
        <taxon>Eukaryota</taxon>
        <taxon>Metazoa</taxon>
        <taxon>Ecdysozoa</taxon>
        <taxon>Arthropoda</taxon>
        <taxon>Hexapoda</taxon>
        <taxon>Insecta</taxon>
        <taxon>Pterygota</taxon>
        <taxon>Neoptera</taxon>
        <taxon>Endopterygota</taxon>
        <taxon>Lepidoptera</taxon>
        <taxon>Glossata</taxon>
        <taxon>Ditrysia</taxon>
        <taxon>Tineoidea</taxon>
        <taxon>Psychidae</taxon>
        <taxon>Oiketicinae</taxon>
        <taxon>Eumeta</taxon>
    </lineage>
</organism>
<comment type="caution">
    <text evidence="2">The sequence shown here is derived from an EMBL/GenBank/DDBJ whole genome shotgun (WGS) entry which is preliminary data.</text>
</comment>
<feature type="compositionally biased region" description="Pro residues" evidence="1">
    <location>
        <begin position="196"/>
        <end position="208"/>
    </location>
</feature>
<evidence type="ECO:0000313" key="3">
    <source>
        <dbReference type="Proteomes" id="UP000299102"/>
    </source>
</evidence>
<feature type="compositionally biased region" description="Low complexity" evidence="1">
    <location>
        <begin position="148"/>
        <end position="160"/>
    </location>
</feature>
<dbReference type="EMBL" id="BGZK01001056">
    <property type="protein sequence ID" value="GBP69920.1"/>
    <property type="molecule type" value="Genomic_DNA"/>
</dbReference>
<feature type="region of interest" description="Disordered" evidence="1">
    <location>
        <begin position="118"/>
        <end position="172"/>
    </location>
</feature>
<evidence type="ECO:0000313" key="2">
    <source>
        <dbReference type="EMBL" id="GBP69920.1"/>
    </source>
</evidence>
<reference evidence="2 3" key="1">
    <citation type="journal article" date="2019" name="Commun. Biol.">
        <title>The bagworm genome reveals a unique fibroin gene that provides high tensile strength.</title>
        <authorList>
            <person name="Kono N."/>
            <person name="Nakamura H."/>
            <person name="Ohtoshi R."/>
            <person name="Tomita M."/>
            <person name="Numata K."/>
            <person name="Arakawa K."/>
        </authorList>
    </citation>
    <scope>NUCLEOTIDE SEQUENCE [LARGE SCALE GENOMIC DNA]</scope>
</reference>
<protein>
    <submittedName>
        <fullName evidence="2">Uncharacterized protein</fullName>
    </submittedName>
</protein>
<feature type="compositionally biased region" description="Basic residues" evidence="1">
    <location>
        <begin position="161"/>
        <end position="172"/>
    </location>
</feature>